<dbReference type="OrthoDB" id="3403733at2"/>
<dbReference type="SUPFAM" id="SSF46689">
    <property type="entry name" value="Homeodomain-like"/>
    <property type="match status" value="1"/>
</dbReference>
<evidence type="ECO:0000313" key="7">
    <source>
        <dbReference type="Proteomes" id="UP000547973"/>
    </source>
</evidence>
<dbReference type="PANTHER" id="PTHR30055:SF234">
    <property type="entry name" value="HTH-TYPE TRANSCRIPTIONAL REGULATOR BETI"/>
    <property type="match status" value="1"/>
</dbReference>
<dbReference type="InterPro" id="IPR050109">
    <property type="entry name" value="HTH-type_TetR-like_transc_reg"/>
</dbReference>
<dbReference type="AlphaFoldDB" id="A0A7Y9Z8C8"/>
<keyword evidence="3" id="KW-0804">Transcription</keyword>
<dbReference type="RefSeq" id="WP_062074893.1">
    <property type="nucleotide sequence ID" value="NZ_BBRC01000004.1"/>
</dbReference>
<dbReference type="InterPro" id="IPR041484">
    <property type="entry name" value="TetR_C_25"/>
</dbReference>
<dbReference type="InterPro" id="IPR001647">
    <property type="entry name" value="HTH_TetR"/>
</dbReference>
<dbReference type="Pfam" id="PF00440">
    <property type="entry name" value="TetR_N"/>
    <property type="match status" value="1"/>
</dbReference>
<keyword evidence="2 4" id="KW-0238">DNA-binding</keyword>
<name>A0A7Y9Z8C8_9MICO</name>
<dbReference type="InterPro" id="IPR009057">
    <property type="entry name" value="Homeodomain-like_sf"/>
</dbReference>
<feature type="domain" description="HTH tetR-type" evidence="5">
    <location>
        <begin position="7"/>
        <end position="67"/>
    </location>
</feature>
<dbReference type="GO" id="GO:0003700">
    <property type="term" value="F:DNA-binding transcription factor activity"/>
    <property type="evidence" value="ECO:0007669"/>
    <property type="project" value="TreeGrafter"/>
</dbReference>
<reference evidence="6 7" key="1">
    <citation type="submission" date="2020-07" db="EMBL/GenBank/DDBJ databases">
        <title>Sequencing the genomes of 1000 actinobacteria strains.</title>
        <authorList>
            <person name="Klenk H.-P."/>
        </authorList>
    </citation>
    <scope>NUCLEOTIDE SEQUENCE [LARGE SCALE GENOMIC DNA]</scope>
    <source>
        <strain evidence="6 7">DSM 19970</strain>
    </source>
</reference>
<keyword evidence="7" id="KW-1185">Reference proteome</keyword>
<dbReference type="Pfam" id="PF17933">
    <property type="entry name" value="TetR_C_25"/>
    <property type="match status" value="1"/>
</dbReference>
<sequence>MVNDGDTTARAKIRDCALRLFGEHGPDAVTVRDIAACARVSPGLVLHHFGSKQGLREAVDAHVMSIFDAMLASAAEDPDAFASGEPQAVAGFAEMFASQIPADSPIPGYLRRLLLSGDPVGRHLFRQWFQLTLSATDIMSANGNLQPTPDRDALAAFLLVNDLAMILLHDHVADAIGTDPLSPAGMRRWASIAFDVYLHGAFTKEDS</sequence>
<feature type="DNA-binding region" description="H-T-H motif" evidence="4">
    <location>
        <begin position="30"/>
        <end position="49"/>
    </location>
</feature>
<evidence type="ECO:0000256" key="1">
    <source>
        <dbReference type="ARBA" id="ARBA00023015"/>
    </source>
</evidence>
<organism evidence="6 7">
    <name type="scientific">Demequina lutea</name>
    <dbReference type="NCBI Taxonomy" id="431489"/>
    <lineage>
        <taxon>Bacteria</taxon>
        <taxon>Bacillati</taxon>
        <taxon>Actinomycetota</taxon>
        <taxon>Actinomycetes</taxon>
        <taxon>Micrococcales</taxon>
        <taxon>Demequinaceae</taxon>
        <taxon>Demequina</taxon>
    </lineage>
</organism>
<dbReference type="EMBL" id="JACBZO010000001">
    <property type="protein sequence ID" value="NYI40115.1"/>
    <property type="molecule type" value="Genomic_DNA"/>
</dbReference>
<protein>
    <submittedName>
        <fullName evidence="6">AcrR family transcriptional regulator</fullName>
    </submittedName>
</protein>
<gene>
    <name evidence="6" type="ORF">BKA03_000234</name>
</gene>
<evidence type="ECO:0000256" key="3">
    <source>
        <dbReference type="ARBA" id="ARBA00023163"/>
    </source>
</evidence>
<evidence type="ECO:0000259" key="5">
    <source>
        <dbReference type="PROSITE" id="PS50977"/>
    </source>
</evidence>
<dbReference type="Proteomes" id="UP000547973">
    <property type="component" value="Unassembled WGS sequence"/>
</dbReference>
<evidence type="ECO:0000313" key="6">
    <source>
        <dbReference type="EMBL" id="NYI40115.1"/>
    </source>
</evidence>
<dbReference type="PROSITE" id="PS50977">
    <property type="entry name" value="HTH_TETR_2"/>
    <property type="match status" value="1"/>
</dbReference>
<evidence type="ECO:0000256" key="2">
    <source>
        <dbReference type="ARBA" id="ARBA00023125"/>
    </source>
</evidence>
<comment type="caution">
    <text evidence="6">The sequence shown here is derived from an EMBL/GenBank/DDBJ whole genome shotgun (WGS) entry which is preliminary data.</text>
</comment>
<keyword evidence="1" id="KW-0805">Transcription regulation</keyword>
<accession>A0A7Y9Z8C8</accession>
<dbReference type="Gene3D" id="1.10.357.10">
    <property type="entry name" value="Tetracycline Repressor, domain 2"/>
    <property type="match status" value="1"/>
</dbReference>
<proteinExistence type="predicted"/>
<evidence type="ECO:0000256" key="4">
    <source>
        <dbReference type="PROSITE-ProRule" id="PRU00335"/>
    </source>
</evidence>
<dbReference type="GO" id="GO:0000976">
    <property type="term" value="F:transcription cis-regulatory region binding"/>
    <property type="evidence" value="ECO:0007669"/>
    <property type="project" value="TreeGrafter"/>
</dbReference>
<dbReference type="PANTHER" id="PTHR30055">
    <property type="entry name" value="HTH-TYPE TRANSCRIPTIONAL REGULATOR RUTR"/>
    <property type="match status" value="1"/>
</dbReference>